<accession>A0ABV7S6I3</accession>
<reference evidence="3" key="1">
    <citation type="journal article" date="2019" name="Int. J. Syst. Evol. Microbiol.">
        <title>The Global Catalogue of Microorganisms (GCM) 10K type strain sequencing project: providing services to taxonomists for standard genome sequencing and annotation.</title>
        <authorList>
            <consortium name="The Broad Institute Genomics Platform"/>
            <consortium name="The Broad Institute Genome Sequencing Center for Infectious Disease"/>
            <person name="Wu L."/>
            <person name="Ma J."/>
        </authorList>
    </citation>
    <scope>NUCLEOTIDE SEQUENCE [LARGE SCALE GENOMIC DNA]</scope>
    <source>
        <strain evidence="3">VKM B-3226</strain>
    </source>
</reference>
<name>A0ABV7S6I3_9RHOB</name>
<feature type="transmembrane region" description="Helical" evidence="1">
    <location>
        <begin position="72"/>
        <end position="89"/>
    </location>
</feature>
<comment type="caution">
    <text evidence="2">The sequence shown here is derived from an EMBL/GenBank/DDBJ whole genome shotgun (WGS) entry which is preliminary data.</text>
</comment>
<feature type="transmembrane region" description="Helical" evidence="1">
    <location>
        <begin position="7"/>
        <end position="24"/>
    </location>
</feature>
<evidence type="ECO:0000313" key="2">
    <source>
        <dbReference type="EMBL" id="MFC3571362.1"/>
    </source>
</evidence>
<evidence type="ECO:0000256" key="1">
    <source>
        <dbReference type="SAM" id="Phobius"/>
    </source>
</evidence>
<keyword evidence="3" id="KW-1185">Reference proteome</keyword>
<organism evidence="2 3">
    <name type="scientific">Paracoccus simplex</name>
    <dbReference type="NCBI Taxonomy" id="2086346"/>
    <lineage>
        <taxon>Bacteria</taxon>
        <taxon>Pseudomonadati</taxon>
        <taxon>Pseudomonadota</taxon>
        <taxon>Alphaproteobacteria</taxon>
        <taxon>Rhodobacterales</taxon>
        <taxon>Paracoccaceae</taxon>
        <taxon>Paracoccus</taxon>
    </lineage>
</organism>
<protein>
    <submittedName>
        <fullName evidence="2">Uncharacterized protein</fullName>
    </submittedName>
</protein>
<dbReference type="Proteomes" id="UP001595596">
    <property type="component" value="Unassembled WGS sequence"/>
</dbReference>
<gene>
    <name evidence="2" type="ORF">ACFOMP_18060</name>
</gene>
<keyword evidence="1" id="KW-1133">Transmembrane helix</keyword>
<keyword evidence="1" id="KW-0812">Transmembrane</keyword>
<dbReference type="EMBL" id="JBHRXE010000057">
    <property type="protein sequence ID" value="MFC3571362.1"/>
    <property type="molecule type" value="Genomic_DNA"/>
</dbReference>
<keyword evidence="1" id="KW-0472">Membrane</keyword>
<sequence length="96" mass="10231">MPDIKRLLFPAVAALAVGFGFMTYDKMRGAEWVVSPRQIAEARAAGQPGHESRPGTVTVLPIRSETADALPFKWAMAGIAAGAFVFGAMRRKAKAA</sequence>
<proteinExistence type="predicted"/>
<evidence type="ECO:0000313" key="3">
    <source>
        <dbReference type="Proteomes" id="UP001595596"/>
    </source>
</evidence>
<dbReference type="RefSeq" id="WP_289894586.1">
    <property type="nucleotide sequence ID" value="NZ_JBHRXE010000057.1"/>
</dbReference>